<dbReference type="PANTHER" id="PTHR34136">
    <property type="match status" value="1"/>
</dbReference>
<reference evidence="3 4" key="1">
    <citation type="submission" date="2018-09" db="EMBL/GenBank/DDBJ databases">
        <title>Evolutionary history of phycoerythrin pigmentation in the water bloom-forming cyanobacterium Microcystis aeruginosa.</title>
        <authorList>
            <person name="Tanabe Y."/>
            <person name="Tanabe Y."/>
            <person name="Yamaguchi H."/>
        </authorList>
    </citation>
    <scope>NUCLEOTIDE SEQUENCE [LARGE SCALE GENOMIC DNA]</scope>
    <source>
        <strain evidence="3 4">NIES-2521</strain>
    </source>
</reference>
<protein>
    <submittedName>
        <fullName evidence="3">N-acetylglucosaminyldiphosphoundecaprenol N-acetyl-beta-D-mannosaminyltransferase</fullName>
        <ecNumber evidence="3">2.4.1.187</ecNumber>
    </submittedName>
</protein>
<dbReference type="CDD" id="cd06533">
    <property type="entry name" value="Glyco_transf_WecG_TagA"/>
    <property type="match status" value="1"/>
</dbReference>
<dbReference type="NCBIfam" id="TIGR00696">
    <property type="entry name" value="wecG_tagA_cpsF"/>
    <property type="match status" value="1"/>
</dbReference>
<proteinExistence type="predicted"/>
<dbReference type="GO" id="GO:0047244">
    <property type="term" value="F:N-acetylglucosaminyldiphosphoundecaprenol N-acetyl-beta-D-mannosaminyltransferase activity"/>
    <property type="evidence" value="ECO:0007669"/>
    <property type="project" value="UniProtKB-EC"/>
</dbReference>
<comment type="caution">
    <text evidence="3">The sequence shown here is derived from an EMBL/GenBank/DDBJ whole genome shotgun (WGS) entry which is preliminary data.</text>
</comment>
<dbReference type="PANTHER" id="PTHR34136:SF1">
    <property type="entry name" value="UDP-N-ACETYL-D-MANNOSAMINURONIC ACID TRANSFERASE"/>
    <property type="match status" value="1"/>
</dbReference>
<evidence type="ECO:0000256" key="2">
    <source>
        <dbReference type="ARBA" id="ARBA00022679"/>
    </source>
</evidence>
<evidence type="ECO:0000313" key="3">
    <source>
        <dbReference type="EMBL" id="GCA79340.1"/>
    </source>
</evidence>
<name>A0A5A5RT89_MICAE</name>
<evidence type="ECO:0000256" key="1">
    <source>
        <dbReference type="ARBA" id="ARBA00022676"/>
    </source>
</evidence>
<dbReference type="InterPro" id="IPR004629">
    <property type="entry name" value="WecG_TagA_CpsF"/>
</dbReference>
<organism evidence="3 4">
    <name type="scientific">Microcystis aeruginosa NIES-2521</name>
    <dbReference type="NCBI Taxonomy" id="2303983"/>
    <lineage>
        <taxon>Bacteria</taxon>
        <taxon>Bacillati</taxon>
        <taxon>Cyanobacteriota</taxon>
        <taxon>Cyanophyceae</taxon>
        <taxon>Oscillatoriophycideae</taxon>
        <taxon>Chroococcales</taxon>
        <taxon>Microcystaceae</taxon>
        <taxon>Microcystis</taxon>
    </lineage>
</organism>
<dbReference type="Proteomes" id="UP000324689">
    <property type="component" value="Unassembled WGS sequence"/>
</dbReference>
<dbReference type="AlphaFoldDB" id="A0A5A5RT89"/>
<dbReference type="EC" id="2.4.1.187" evidence="3"/>
<gene>
    <name evidence="3" type="primary">tagA</name>
    <name evidence="3" type="ORF">MiTs_01330</name>
</gene>
<keyword evidence="2 3" id="KW-0808">Transferase</keyword>
<sequence length="244" mass="28197">MNYMLETPPKYSVLGLPVHLLDNYSRWLIDRLYQGFGSHVVTLNAEMAMLGENDAKVAQVIREADLVIPDGAGIVIYLKLRGRKQTRCPGIELSESLITELGMQGESSPIAFFGGKPGITEKAASNWQKKIPNIRILANHGYLSSEEMSDWIEVLKDQQPRLILVGLGVPRQEYWIREHRHLCPQAIWVGVGGSFDIWSGIKIRAPRFFCDNNLEWLYRLYQEPWRWKRMLALPKFFWRSLFYS</sequence>
<dbReference type="Pfam" id="PF03808">
    <property type="entry name" value="Glyco_tran_WecG"/>
    <property type="match status" value="1"/>
</dbReference>
<keyword evidence="1 3" id="KW-0328">Glycosyltransferase</keyword>
<accession>A0A5A5RT89</accession>
<dbReference type="EMBL" id="BHVQ01000011">
    <property type="protein sequence ID" value="GCA79340.1"/>
    <property type="molecule type" value="Genomic_DNA"/>
</dbReference>
<evidence type="ECO:0000313" key="4">
    <source>
        <dbReference type="Proteomes" id="UP000324689"/>
    </source>
</evidence>